<name>A0A8K1D7J0_9PASS</name>
<dbReference type="InterPro" id="IPR033138">
    <property type="entry name" value="Cu_oxidase_CS"/>
</dbReference>
<organism evidence="8 9">
    <name type="scientific">Zosterops borbonicus</name>
    <dbReference type="NCBI Taxonomy" id="364589"/>
    <lineage>
        <taxon>Eukaryota</taxon>
        <taxon>Metazoa</taxon>
        <taxon>Chordata</taxon>
        <taxon>Craniata</taxon>
        <taxon>Vertebrata</taxon>
        <taxon>Euteleostomi</taxon>
        <taxon>Archelosauria</taxon>
        <taxon>Archosauria</taxon>
        <taxon>Dinosauria</taxon>
        <taxon>Saurischia</taxon>
        <taxon>Theropoda</taxon>
        <taxon>Coelurosauria</taxon>
        <taxon>Aves</taxon>
        <taxon>Neognathae</taxon>
        <taxon>Neoaves</taxon>
        <taxon>Telluraves</taxon>
        <taxon>Australaves</taxon>
        <taxon>Passeriformes</taxon>
        <taxon>Sylvioidea</taxon>
        <taxon>Zosteropidae</taxon>
        <taxon>Zosterops</taxon>
    </lineage>
</organism>
<evidence type="ECO:0000313" key="8">
    <source>
        <dbReference type="EMBL" id="TRZ07334.1"/>
    </source>
</evidence>
<dbReference type="Pfam" id="PF07731">
    <property type="entry name" value="Cu-oxidase_2"/>
    <property type="match status" value="1"/>
</dbReference>
<dbReference type="AlphaFoldDB" id="A0A8K1D7J0"/>
<keyword evidence="3" id="KW-0479">Metal-binding</keyword>
<protein>
    <recommendedName>
        <fullName evidence="2">ferroxidase</fullName>
        <ecNumber evidence="2">1.16.3.1</ecNumber>
    </recommendedName>
</protein>
<dbReference type="GO" id="GO:0005886">
    <property type="term" value="C:plasma membrane"/>
    <property type="evidence" value="ECO:0007669"/>
    <property type="project" value="TreeGrafter"/>
</dbReference>
<dbReference type="PROSITE" id="PS00079">
    <property type="entry name" value="MULTICOPPER_OXIDASE1"/>
    <property type="match status" value="1"/>
</dbReference>
<keyword evidence="9" id="KW-1185">Reference proteome</keyword>
<evidence type="ECO:0000256" key="5">
    <source>
        <dbReference type="SAM" id="Phobius"/>
    </source>
</evidence>
<sequence>VIRIYYLGIHEVDWNYAPTGRNVLANQSIVSAFLQSGKDRVGSMYKKSVSEVGDTVQVHLKKFATRPYTVHPHGVSYKKDSEGSLYPDMSPQDQKKDDAVFPRRNYIYTWTVPEGHSRTDDDPNCLTWIYHSHIDAPRYITSGLIGPLLTCKTGMLTGSSQRRWNVDVDFFLMFSVVDENLSWMRTLHHFAYPGSVDKEDEEFQESNKMHAINGYVFGNLPELKMCAGDSVSWYLFGMDNEIDVHTAYFHGETLKIRGHRTNVASLFPATFVTADTIPRNPGRWLLHCQVNDHIQGLVIKAEVGDTILVTFFNKASWPFSIQPHGASYGKASEGMWYHDGCGISVAPLHNFTYCWTVPRYVGPTPSNPPCLTWMYSLVGPLLISKLGNLDDNNKQKGIDKEFYLLFNMFDENLSWYLNANIKYYLRMEETSVKKDDGFEESNRMHAINGLMFGNLSGLDMCEGDKVSWHLLGLGSKADVHGAVFQRNTMQMNRMWRDSANLFPHTFATAFIQPDNSGTFEIYCQTSNHYQSGMRQQYNVSNVERGTSSAHRYTGVWMFYIAVEDLVWDYAPDCSWERERAHSAFLIYADMFLNNENGLLGSRYKKAVYREYTDGTFQTPKARISGDEHLGILGPFLWAEVGDILNIVFKNNQQTGHPQVANPVECWNWTITGLSGPDMYNGLIGPLKVCWRGVLQSSGTRKDVKREFALLFLVFDEHQSWYLKNVEHFSKGNHKEINLLDEKFVESNKMHAINGRLYATLPGLTMYQGERVNWYLLGMGHEVDVHTVHFHAETFIYKNDKSYRADVVDLFPGTFEMVEMLVGNPGTWLLHCHMSDHIHAGMEILFTVLPRGAHLPSALMFPQEKRLPLEDESQKLMLFGSKVAQEQIEATVISLVVVGVLLLLAAGVLLGAVIHLERQR</sequence>
<dbReference type="InterPro" id="IPR002355">
    <property type="entry name" value="Cu_oxidase_Cu_BS"/>
</dbReference>
<dbReference type="GO" id="GO:0006826">
    <property type="term" value="P:iron ion transport"/>
    <property type="evidence" value="ECO:0007669"/>
    <property type="project" value="TreeGrafter"/>
</dbReference>
<feature type="domain" description="Plastocyanin-like" evidence="7">
    <location>
        <begin position="289"/>
        <end position="359"/>
    </location>
</feature>
<evidence type="ECO:0000259" key="6">
    <source>
        <dbReference type="Pfam" id="PF07731"/>
    </source>
</evidence>
<feature type="transmembrane region" description="Helical" evidence="5">
    <location>
        <begin position="891"/>
        <end position="915"/>
    </location>
</feature>
<dbReference type="FunFam" id="2.60.40.420:FF:000094">
    <property type="entry name" value="Hephaestin"/>
    <property type="match status" value="1"/>
</dbReference>
<dbReference type="Proteomes" id="UP000796761">
    <property type="component" value="Unassembled WGS sequence"/>
</dbReference>
<dbReference type="EC" id="1.16.3.1" evidence="2"/>
<evidence type="ECO:0000256" key="1">
    <source>
        <dbReference type="ARBA" id="ARBA00010609"/>
    </source>
</evidence>
<dbReference type="InterPro" id="IPR011707">
    <property type="entry name" value="Cu-oxidase-like_N"/>
</dbReference>
<evidence type="ECO:0000256" key="4">
    <source>
        <dbReference type="ARBA" id="ARBA00023002"/>
    </source>
</evidence>
<dbReference type="SUPFAM" id="SSF49503">
    <property type="entry name" value="Cupredoxins"/>
    <property type="match status" value="6"/>
</dbReference>
<feature type="non-terminal residue" evidence="8">
    <location>
        <position position="1"/>
    </location>
</feature>
<dbReference type="PANTHER" id="PTHR11709">
    <property type="entry name" value="MULTI-COPPER OXIDASE"/>
    <property type="match status" value="1"/>
</dbReference>
<evidence type="ECO:0000256" key="2">
    <source>
        <dbReference type="ARBA" id="ARBA00013107"/>
    </source>
</evidence>
<keyword evidence="5" id="KW-0812">Transmembrane</keyword>
<dbReference type="PROSITE" id="PS00080">
    <property type="entry name" value="MULTICOPPER_OXIDASE2"/>
    <property type="match status" value="1"/>
</dbReference>
<evidence type="ECO:0000256" key="3">
    <source>
        <dbReference type="ARBA" id="ARBA00022723"/>
    </source>
</evidence>
<dbReference type="InterPro" id="IPR045087">
    <property type="entry name" value="Cu-oxidase_fam"/>
</dbReference>
<dbReference type="Pfam" id="PF07732">
    <property type="entry name" value="Cu-oxidase_3"/>
    <property type="match status" value="1"/>
</dbReference>
<dbReference type="InterPro" id="IPR008972">
    <property type="entry name" value="Cupredoxin"/>
</dbReference>
<feature type="domain" description="Plastocyanin-like" evidence="6">
    <location>
        <begin position="749"/>
        <end position="849"/>
    </location>
</feature>
<comment type="caution">
    <text evidence="8">The sequence shown here is derived from an EMBL/GenBank/DDBJ whole genome shotgun (WGS) entry which is preliminary data.</text>
</comment>
<dbReference type="FunFam" id="2.60.40.420:FF:000075">
    <property type="entry name" value="hephaestin isoform X2"/>
    <property type="match status" value="1"/>
</dbReference>
<dbReference type="EMBL" id="SWJQ01001823">
    <property type="protein sequence ID" value="TRZ07334.1"/>
    <property type="molecule type" value="Genomic_DNA"/>
</dbReference>
<evidence type="ECO:0000313" key="9">
    <source>
        <dbReference type="Proteomes" id="UP000796761"/>
    </source>
</evidence>
<gene>
    <name evidence="8" type="ORF">HGM15179_019773</name>
</gene>
<dbReference type="GO" id="GO:0004322">
    <property type="term" value="F:ferroxidase activity"/>
    <property type="evidence" value="ECO:0007669"/>
    <property type="project" value="UniProtKB-EC"/>
</dbReference>
<accession>A0A8K1D7J0</accession>
<keyword evidence="5" id="KW-0472">Membrane</keyword>
<proteinExistence type="inferred from homology"/>
<feature type="non-terminal residue" evidence="8">
    <location>
        <position position="919"/>
    </location>
</feature>
<keyword evidence="4" id="KW-0560">Oxidoreductase</keyword>
<dbReference type="PANTHER" id="PTHR11709:SF233">
    <property type="entry name" value="FERROXIDASE HEPHL1"/>
    <property type="match status" value="1"/>
</dbReference>
<dbReference type="InterPro" id="IPR011706">
    <property type="entry name" value="Cu-oxidase_C"/>
</dbReference>
<evidence type="ECO:0000259" key="7">
    <source>
        <dbReference type="Pfam" id="PF07732"/>
    </source>
</evidence>
<comment type="similarity">
    <text evidence="1">Belongs to the multicopper oxidase family.</text>
</comment>
<dbReference type="GO" id="GO:0005507">
    <property type="term" value="F:copper ion binding"/>
    <property type="evidence" value="ECO:0007669"/>
    <property type="project" value="InterPro"/>
</dbReference>
<reference evidence="8" key="1">
    <citation type="submission" date="2019-04" db="EMBL/GenBank/DDBJ databases">
        <title>Genome assembly of Zosterops borbonicus 15179.</title>
        <authorList>
            <person name="Leroy T."/>
            <person name="Anselmetti Y."/>
            <person name="Tilak M.-K."/>
            <person name="Nabholz B."/>
        </authorList>
    </citation>
    <scope>NUCLEOTIDE SEQUENCE</scope>
    <source>
        <strain evidence="8">HGM_15179</strain>
        <tissue evidence="8">Muscle</tissue>
    </source>
</reference>
<keyword evidence="5" id="KW-1133">Transmembrane helix</keyword>
<dbReference type="Gene3D" id="2.60.40.420">
    <property type="entry name" value="Cupredoxins - blue copper proteins"/>
    <property type="match status" value="4"/>
</dbReference>
<dbReference type="OrthoDB" id="2121828at2759"/>